<name>A0A3S0WU62_9GAMM</name>
<reference evidence="10 11" key="1">
    <citation type="submission" date="2018-12" db="EMBL/GenBank/DDBJ databases">
        <title>Dyella dinghuensis sp. nov. DHOA06 and Dyella choica sp. nov. 4M-K27, isolated from forest soil.</title>
        <authorList>
            <person name="Qiu L.-H."/>
            <person name="Gao Z.-H."/>
        </authorList>
    </citation>
    <scope>NUCLEOTIDE SEQUENCE [LARGE SCALE GENOMIC DNA]</scope>
    <source>
        <strain evidence="10 11">4M-K27</strain>
    </source>
</reference>
<dbReference type="EC" id="2.4.1.255" evidence="3"/>
<evidence type="ECO:0000256" key="1">
    <source>
        <dbReference type="ARBA" id="ARBA00004922"/>
    </source>
</evidence>
<evidence type="ECO:0000256" key="2">
    <source>
        <dbReference type="ARBA" id="ARBA00005386"/>
    </source>
</evidence>
<proteinExistence type="inferred from homology"/>
<dbReference type="PANTHER" id="PTHR44998:SF1">
    <property type="entry name" value="UDP-N-ACETYLGLUCOSAMINE--PEPTIDE N-ACETYLGLUCOSAMINYLTRANSFERASE 110 KDA SUBUNIT"/>
    <property type="match status" value="1"/>
</dbReference>
<keyword evidence="5 10" id="KW-0808">Transferase</keyword>
<dbReference type="Pfam" id="PF13844">
    <property type="entry name" value="Glyco_transf_41"/>
    <property type="match status" value="2"/>
</dbReference>
<dbReference type="AlphaFoldDB" id="A0A3S0WU62"/>
<protein>
    <recommendedName>
        <fullName evidence="3">protein O-GlcNAc transferase</fullName>
        <ecNumber evidence="3">2.4.1.255</ecNumber>
    </recommendedName>
</protein>
<dbReference type="InterPro" id="IPR011990">
    <property type="entry name" value="TPR-like_helical_dom_sf"/>
</dbReference>
<evidence type="ECO:0000256" key="7">
    <source>
        <dbReference type="ARBA" id="ARBA00022803"/>
    </source>
</evidence>
<dbReference type="GO" id="GO:0097363">
    <property type="term" value="F:protein O-acetylglucosaminyltransferase activity"/>
    <property type="evidence" value="ECO:0007669"/>
    <property type="project" value="UniProtKB-EC"/>
</dbReference>
<comment type="caution">
    <text evidence="10">The sequence shown here is derived from an EMBL/GenBank/DDBJ whole genome shotgun (WGS) entry which is preliminary data.</text>
</comment>
<evidence type="ECO:0000256" key="4">
    <source>
        <dbReference type="ARBA" id="ARBA00022676"/>
    </source>
</evidence>
<keyword evidence="6" id="KW-0677">Repeat</keyword>
<dbReference type="Gene3D" id="3.40.50.2000">
    <property type="entry name" value="Glycogen Phosphorylase B"/>
    <property type="match status" value="1"/>
</dbReference>
<evidence type="ECO:0000259" key="9">
    <source>
        <dbReference type="Pfam" id="PF13844"/>
    </source>
</evidence>
<evidence type="ECO:0000256" key="6">
    <source>
        <dbReference type="ARBA" id="ARBA00022737"/>
    </source>
</evidence>
<keyword evidence="7 8" id="KW-0802">TPR repeat</keyword>
<gene>
    <name evidence="10" type="ORF">EKH80_17040</name>
</gene>
<organism evidence="10 11">
    <name type="scientific">Dyella choica</name>
    <dbReference type="NCBI Taxonomy" id="1927959"/>
    <lineage>
        <taxon>Bacteria</taxon>
        <taxon>Pseudomonadati</taxon>
        <taxon>Pseudomonadota</taxon>
        <taxon>Gammaproteobacteria</taxon>
        <taxon>Lysobacterales</taxon>
        <taxon>Rhodanobacteraceae</taxon>
        <taxon>Dyella</taxon>
    </lineage>
</organism>
<dbReference type="SMART" id="SM00028">
    <property type="entry name" value="TPR"/>
    <property type="match status" value="1"/>
</dbReference>
<feature type="repeat" description="TPR" evidence="8">
    <location>
        <begin position="111"/>
        <end position="144"/>
    </location>
</feature>
<dbReference type="InterPro" id="IPR029489">
    <property type="entry name" value="OGT/SEC/SPY_C"/>
</dbReference>
<evidence type="ECO:0000256" key="8">
    <source>
        <dbReference type="PROSITE-ProRule" id="PRU00339"/>
    </source>
</evidence>
<dbReference type="InterPro" id="IPR019734">
    <property type="entry name" value="TPR_rpt"/>
</dbReference>
<evidence type="ECO:0000256" key="3">
    <source>
        <dbReference type="ARBA" id="ARBA00011970"/>
    </source>
</evidence>
<evidence type="ECO:0000313" key="10">
    <source>
        <dbReference type="EMBL" id="RUL72740.1"/>
    </source>
</evidence>
<sequence>MLAQEWGPLGAAVTGDERLAPVMLSSEEFADRLDAAVRHVSWRTDDVNELGNRLFRIGAFGHAAACYGVAAQAPQAFGARANLGRCNIRLGRSAEAESLARDWMAEHPHQAIAWQLLGEALAAQQRLPEAVEAAKRAAELAPDNALFARYWAGLVEQTQDMEAAAQAFERVWRLDSSDHCSLRTLVFYRRSLCDWKDLEALSAQLVQSVEMGQGNVSPFQFLAEPASAAQQAVCARQLAGAIKQAADRQPIKRVAATISSPRRLRVGFLSDGFGLHPTTILTVALFEQLHDSCLEIHLFSTCDDGKQASRRRLAAAAHGFHDVADVSQRDIATRIHAAGMNILLDLDGYCRGRKPEVFAYRPAPLQVGWLAYPGTTGADFMDYVIVDRFVLPEPLQTHFSEKVAYLPRCYQCTDPTRVIGTPAPREACGLPGTGIVYACFNASYKLNPRSVTRMLQILAGVPGSVLWLLQGEGRMADRLCEVAQSMGVSPSRLVFMEKLPHRAYLACYRHVDLFLDTEDYNAHTTASDALWAGCPVLTRPGETFASRVAGSLNHHLGMPEMNVVDDPAFVMKAIRYGSDANYRAAIKAKLLQQRTASGLFDIKGFARDFEGLLWRMAEHQRAGKLPGTFRS</sequence>
<dbReference type="SUPFAM" id="SSF53756">
    <property type="entry name" value="UDP-Glycosyltransferase/glycogen phosphorylase"/>
    <property type="match status" value="1"/>
</dbReference>
<dbReference type="PROSITE" id="PS50005">
    <property type="entry name" value="TPR"/>
    <property type="match status" value="1"/>
</dbReference>
<accession>A0A3S0WU62</accession>
<dbReference type="EMBL" id="RYYV01000014">
    <property type="protein sequence ID" value="RUL72740.1"/>
    <property type="molecule type" value="Genomic_DNA"/>
</dbReference>
<keyword evidence="11" id="KW-1185">Reference proteome</keyword>
<dbReference type="PANTHER" id="PTHR44998">
    <property type="match status" value="1"/>
</dbReference>
<comment type="similarity">
    <text evidence="2">Belongs to the glycosyltransferase 41 family. O-GlcNAc transferase subfamily.</text>
</comment>
<dbReference type="SUPFAM" id="SSF48452">
    <property type="entry name" value="TPR-like"/>
    <property type="match status" value="1"/>
</dbReference>
<keyword evidence="4 10" id="KW-0328">Glycosyltransferase</keyword>
<evidence type="ECO:0000256" key="5">
    <source>
        <dbReference type="ARBA" id="ARBA00022679"/>
    </source>
</evidence>
<comment type="pathway">
    <text evidence="1">Protein modification; protein glycosylation.</text>
</comment>
<evidence type="ECO:0000313" key="11">
    <source>
        <dbReference type="Proteomes" id="UP000274358"/>
    </source>
</evidence>
<feature type="domain" description="O-GlcNAc transferase C-terminal" evidence="9">
    <location>
        <begin position="424"/>
        <end position="608"/>
    </location>
</feature>
<dbReference type="Gene3D" id="3.40.50.11380">
    <property type="match status" value="1"/>
</dbReference>
<dbReference type="Proteomes" id="UP000274358">
    <property type="component" value="Unassembled WGS sequence"/>
</dbReference>
<feature type="domain" description="O-GlcNAc transferase C-terminal" evidence="9">
    <location>
        <begin position="192"/>
        <end position="415"/>
    </location>
</feature>
<dbReference type="Gene3D" id="1.25.40.10">
    <property type="entry name" value="Tetratricopeptide repeat domain"/>
    <property type="match status" value="2"/>
</dbReference>